<accession>A0A0B1P0U1</accession>
<dbReference type="HOGENOM" id="CLU_1373122_0_0_1"/>
<feature type="compositionally biased region" description="Polar residues" evidence="1">
    <location>
        <begin position="89"/>
        <end position="108"/>
    </location>
</feature>
<comment type="caution">
    <text evidence="2">The sequence shown here is derived from an EMBL/GenBank/DDBJ whole genome shotgun (WGS) entry which is preliminary data.</text>
</comment>
<dbReference type="Proteomes" id="UP000030854">
    <property type="component" value="Unassembled WGS sequence"/>
</dbReference>
<organism evidence="2 3">
    <name type="scientific">Uncinula necator</name>
    <name type="common">Grape powdery mildew</name>
    <dbReference type="NCBI Taxonomy" id="52586"/>
    <lineage>
        <taxon>Eukaryota</taxon>
        <taxon>Fungi</taxon>
        <taxon>Dikarya</taxon>
        <taxon>Ascomycota</taxon>
        <taxon>Pezizomycotina</taxon>
        <taxon>Leotiomycetes</taxon>
        <taxon>Erysiphales</taxon>
        <taxon>Erysiphaceae</taxon>
        <taxon>Erysiphe</taxon>
    </lineage>
</organism>
<feature type="compositionally biased region" description="Polar residues" evidence="1">
    <location>
        <begin position="36"/>
        <end position="45"/>
    </location>
</feature>
<dbReference type="PANTHER" id="PTHR39606:SF1">
    <property type="entry name" value="CELL SURFACE PROTEIN"/>
    <property type="match status" value="1"/>
</dbReference>
<gene>
    <name evidence="2" type="ORF">EV44_g2436</name>
</gene>
<dbReference type="PANTHER" id="PTHR39606">
    <property type="entry name" value="SURFACE PROTEIN, PUTATIVE-RELATED"/>
    <property type="match status" value="1"/>
</dbReference>
<feature type="compositionally biased region" description="Polar residues" evidence="1">
    <location>
        <begin position="57"/>
        <end position="81"/>
    </location>
</feature>
<proteinExistence type="predicted"/>
<name>A0A0B1P0U1_UNCNE</name>
<keyword evidence="3" id="KW-1185">Reference proteome</keyword>
<feature type="compositionally biased region" description="Polar residues" evidence="1">
    <location>
        <begin position="139"/>
        <end position="162"/>
    </location>
</feature>
<dbReference type="AlphaFoldDB" id="A0A0B1P0U1"/>
<reference evidence="2 3" key="1">
    <citation type="journal article" date="2014" name="BMC Genomics">
        <title>Adaptive genomic structural variation in the grape powdery mildew pathogen, Erysiphe necator.</title>
        <authorList>
            <person name="Jones L."/>
            <person name="Riaz S."/>
            <person name="Morales-Cruz A."/>
            <person name="Amrine K.C."/>
            <person name="McGuire B."/>
            <person name="Gubler W.D."/>
            <person name="Walker M.A."/>
            <person name="Cantu D."/>
        </authorList>
    </citation>
    <scope>NUCLEOTIDE SEQUENCE [LARGE SCALE GENOMIC DNA]</scope>
    <source>
        <strain evidence="3">c</strain>
    </source>
</reference>
<feature type="region of interest" description="Disordered" evidence="1">
    <location>
        <begin position="1"/>
        <end position="199"/>
    </location>
</feature>
<feature type="compositionally biased region" description="Polar residues" evidence="1">
    <location>
        <begin position="171"/>
        <end position="186"/>
    </location>
</feature>
<dbReference type="EMBL" id="JNVN01003482">
    <property type="protein sequence ID" value="KHJ30900.1"/>
    <property type="molecule type" value="Genomic_DNA"/>
</dbReference>
<dbReference type="STRING" id="52586.A0A0B1P0U1"/>
<evidence type="ECO:0000313" key="3">
    <source>
        <dbReference type="Proteomes" id="UP000030854"/>
    </source>
</evidence>
<evidence type="ECO:0000256" key="1">
    <source>
        <dbReference type="SAM" id="MobiDB-lite"/>
    </source>
</evidence>
<sequence>MSSTVNKIKEALHISSGDRDLSKNESRFSHLGKPDSISSESTRSHVASGAETGHGLGTSNTTNYTPGLNSGNTTHHTSNLANKLDPRVDSTSSDQYQNTRDTVNSSNAIADAPNDYLHASNEAPHKSGILNKLDPRVDSNLSGRESFQGRASGNACNTSDCYVTNDPGKGPQSQGIRPSHQQSQNLDGYLDNNGYAKRW</sequence>
<feature type="compositionally biased region" description="Basic and acidic residues" evidence="1">
    <location>
        <begin position="7"/>
        <end position="28"/>
    </location>
</feature>
<protein>
    <submittedName>
        <fullName evidence="2">Putative cell surface</fullName>
    </submittedName>
</protein>
<evidence type="ECO:0000313" key="2">
    <source>
        <dbReference type="EMBL" id="KHJ30900.1"/>
    </source>
</evidence>